<organism evidence="6">
    <name type="scientific">Diabrotica virgifera virgifera</name>
    <name type="common">western corn rootworm</name>
    <dbReference type="NCBI Taxonomy" id="50390"/>
    <lineage>
        <taxon>Eukaryota</taxon>
        <taxon>Metazoa</taxon>
        <taxon>Ecdysozoa</taxon>
        <taxon>Arthropoda</taxon>
        <taxon>Hexapoda</taxon>
        <taxon>Insecta</taxon>
        <taxon>Pterygota</taxon>
        <taxon>Neoptera</taxon>
        <taxon>Endopterygota</taxon>
        <taxon>Coleoptera</taxon>
        <taxon>Polyphaga</taxon>
        <taxon>Cucujiformia</taxon>
        <taxon>Chrysomeloidea</taxon>
        <taxon>Chrysomelidae</taxon>
        <taxon>Galerucinae</taxon>
        <taxon>Diabroticina</taxon>
        <taxon>Diabroticites</taxon>
        <taxon>Diabrotica</taxon>
    </lineage>
</organism>
<dbReference type="PANTHER" id="PTHR24340">
    <property type="entry name" value="HOMEOBOX PROTEIN NKX"/>
    <property type="match status" value="1"/>
</dbReference>
<name>A0A6P7FSX6_DIAVI</name>
<dbReference type="InterPro" id="IPR009057">
    <property type="entry name" value="Homeodomain-like_sf"/>
</dbReference>
<comment type="subcellular location">
    <subcellularLocation>
        <location evidence="1 2 3">Nucleus</location>
    </subcellularLocation>
</comment>
<keyword evidence="2 3" id="KW-0238">DNA-binding</keyword>
<evidence type="ECO:0000313" key="6">
    <source>
        <dbReference type="RefSeq" id="XP_028135910.1"/>
    </source>
</evidence>
<evidence type="ECO:0000256" key="1">
    <source>
        <dbReference type="ARBA" id="ARBA00004123"/>
    </source>
</evidence>
<protein>
    <submittedName>
        <fullName evidence="6">Uncharacterized protein LOC114330692</fullName>
    </submittedName>
</protein>
<dbReference type="InParanoid" id="A0A6P7FSX6"/>
<proteinExistence type="predicted"/>
<evidence type="ECO:0000256" key="3">
    <source>
        <dbReference type="RuleBase" id="RU000682"/>
    </source>
</evidence>
<feature type="compositionally biased region" description="Basic residues" evidence="4">
    <location>
        <begin position="118"/>
        <end position="131"/>
    </location>
</feature>
<dbReference type="GO" id="GO:0030154">
    <property type="term" value="P:cell differentiation"/>
    <property type="evidence" value="ECO:0007669"/>
    <property type="project" value="TreeGrafter"/>
</dbReference>
<feature type="domain" description="Homeobox" evidence="5">
    <location>
        <begin position="166"/>
        <end position="211"/>
    </location>
</feature>
<feature type="region of interest" description="Disordered" evidence="4">
    <location>
        <begin position="118"/>
        <end position="171"/>
    </location>
</feature>
<dbReference type="InterPro" id="IPR050394">
    <property type="entry name" value="Homeobox_NK-like"/>
</dbReference>
<reference evidence="6" key="1">
    <citation type="submission" date="2025-08" db="UniProtKB">
        <authorList>
            <consortium name="RefSeq"/>
        </authorList>
    </citation>
    <scope>IDENTIFICATION</scope>
    <source>
        <tissue evidence="6">Whole insect</tissue>
    </source>
</reference>
<dbReference type="Gene3D" id="1.10.10.60">
    <property type="entry name" value="Homeodomain-like"/>
    <property type="match status" value="1"/>
</dbReference>
<feature type="DNA-binding region" description="Homeobox" evidence="2">
    <location>
        <begin position="168"/>
        <end position="212"/>
    </location>
</feature>
<dbReference type="GO" id="GO:0000978">
    <property type="term" value="F:RNA polymerase II cis-regulatory region sequence-specific DNA binding"/>
    <property type="evidence" value="ECO:0007669"/>
    <property type="project" value="TreeGrafter"/>
</dbReference>
<dbReference type="PROSITE" id="PS50071">
    <property type="entry name" value="HOMEOBOX_2"/>
    <property type="match status" value="1"/>
</dbReference>
<dbReference type="GO" id="GO:0005634">
    <property type="term" value="C:nucleus"/>
    <property type="evidence" value="ECO:0007669"/>
    <property type="project" value="UniProtKB-SubCell"/>
</dbReference>
<keyword evidence="2 3" id="KW-0539">Nucleus</keyword>
<dbReference type="SMART" id="SM00389">
    <property type="entry name" value="HOX"/>
    <property type="match status" value="1"/>
</dbReference>
<dbReference type="CDD" id="cd00086">
    <property type="entry name" value="homeodomain"/>
    <property type="match status" value="1"/>
</dbReference>
<dbReference type="GO" id="GO:0000981">
    <property type="term" value="F:DNA-binding transcription factor activity, RNA polymerase II-specific"/>
    <property type="evidence" value="ECO:0007669"/>
    <property type="project" value="TreeGrafter"/>
</dbReference>
<keyword evidence="2 3" id="KW-0371">Homeobox</keyword>
<dbReference type="SUPFAM" id="SSF46689">
    <property type="entry name" value="Homeodomain-like"/>
    <property type="match status" value="1"/>
</dbReference>
<dbReference type="PANTHER" id="PTHR24340:SF70">
    <property type="entry name" value="NK7.1, ISOFORM A"/>
    <property type="match status" value="1"/>
</dbReference>
<evidence type="ECO:0000259" key="5">
    <source>
        <dbReference type="PROSITE" id="PS50071"/>
    </source>
</evidence>
<dbReference type="RefSeq" id="XP_028135910.1">
    <property type="nucleotide sequence ID" value="XM_028280109.1"/>
</dbReference>
<dbReference type="Pfam" id="PF00046">
    <property type="entry name" value="Homeodomain"/>
    <property type="match status" value="1"/>
</dbReference>
<dbReference type="InterPro" id="IPR001356">
    <property type="entry name" value="HD"/>
</dbReference>
<evidence type="ECO:0000256" key="4">
    <source>
        <dbReference type="SAM" id="MobiDB-lite"/>
    </source>
</evidence>
<accession>A0A6P7FSX6</accession>
<sequence>MFYSVVQTAAWSLDMTSEYNDHLAPLIPSNSECAGENLQNFGARFDAFSWHEHVYRRLNNKPTPHYIENILGLKSEQCEEQDDMIANVTNPPINYPVMTAESNEPLNLSVKNQLKIRTKTAKDSTKKRKKTMKETVETKPAPEPTPPVAQPKLEVDATPEDIDSKNKKKKARTTFTGRQIFELEKQFEVKKYLSSSERTEMAKLLNVTETQFSQTRSCH</sequence>
<dbReference type="AlphaFoldDB" id="A0A6P7FSX6"/>
<dbReference type="OrthoDB" id="6159439at2759"/>
<gene>
    <name evidence="6" type="primary">LOC114330692</name>
</gene>
<evidence type="ECO:0000256" key="2">
    <source>
        <dbReference type="PROSITE-ProRule" id="PRU00108"/>
    </source>
</evidence>